<dbReference type="InterPro" id="IPR017937">
    <property type="entry name" value="Thioredoxin_CS"/>
</dbReference>
<sequence length="406" mass="44180">MSNVIEVNGDLSKWVNPREKRLVVIDFFATWCGPCKYMHPIFDDFSVRYKNVVFLRVDSDKNRHLSGEYGVTGLPTFVFVLQGTEVDRVTGADANAVERNIQKYESAGSGFQGKGMALGGSSSASVNAREMRLKKFGGIKMSAASTSSHMNSMLNKMLSKEDSDGDEEEEEVVAEEKDKAASQSSESTASLRDTLLSMGFTAAQVDQVTTVSTFHLDAPRVPFARPHRPGRVHNRASRPGRRRFPRGRAPRRVRRHAVPPGSIEFVEFIGSFIQFFGSFIEFFEFGGLPEPRGGNARQNPAAARRKSAGRKSAGKSAGEGADRAREIGPIAARGAGANAAAARSGEGKAGENCRGKRAATAAGAVAQGSRDNRGTAAGEVELAGFWEVGFPRKKRRRSARSCWWRR</sequence>
<evidence type="ECO:0000256" key="2">
    <source>
        <dbReference type="SAM" id="MobiDB-lite"/>
    </source>
</evidence>
<dbReference type="InParanoid" id="D8M952"/>
<keyword evidence="1" id="KW-1015">Disulfide bond</keyword>
<evidence type="ECO:0000313" key="4">
    <source>
        <dbReference type="EMBL" id="CBK24591.2"/>
    </source>
</evidence>
<dbReference type="AlphaFoldDB" id="D8M952"/>
<dbReference type="InterPro" id="IPR013766">
    <property type="entry name" value="Thioredoxin_domain"/>
</dbReference>
<accession>D8M952</accession>
<dbReference type="PROSITE" id="PS00194">
    <property type="entry name" value="THIOREDOXIN_1"/>
    <property type="match status" value="1"/>
</dbReference>
<dbReference type="PROSITE" id="PS51352">
    <property type="entry name" value="THIOREDOXIN_2"/>
    <property type="match status" value="1"/>
</dbReference>
<evidence type="ECO:0000256" key="1">
    <source>
        <dbReference type="ARBA" id="ARBA00023157"/>
    </source>
</evidence>
<dbReference type="OrthoDB" id="2121326at2759"/>
<gene>
    <name evidence="4" type="ORF">GSBLH_T00004306001</name>
</gene>
<feature type="region of interest" description="Disordered" evidence="2">
    <location>
        <begin position="158"/>
        <end position="188"/>
    </location>
</feature>
<feature type="compositionally biased region" description="Basic residues" evidence="2">
    <location>
        <begin position="303"/>
        <end position="313"/>
    </location>
</feature>
<feature type="compositionally biased region" description="Acidic residues" evidence="2">
    <location>
        <begin position="163"/>
        <end position="173"/>
    </location>
</feature>
<dbReference type="Pfam" id="PF00085">
    <property type="entry name" value="Thioredoxin"/>
    <property type="match status" value="1"/>
</dbReference>
<dbReference type="PANTHER" id="PTHR46115">
    <property type="entry name" value="THIOREDOXIN-LIKE PROTEIN 1"/>
    <property type="match status" value="1"/>
</dbReference>
<name>D8M952_BLAHO</name>
<feature type="region of interest" description="Disordered" evidence="2">
    <location>
        <begin position="220"/>
        <end position="255"/>
    </location>
</feature>
<organism evidence="4">
    <name type="scientific">Blastocystis hominis</name>
    <dbReference type="NCBI Taxonomy" id="12968"/>
    <lineage>
        <taxon>Eukaryota</taxon>
        <taxon>Sar</taxon>
        <taxon>Stramenopiles</taxon>
        <taxon>Bigyra</taxon>
        <taxon>Opalozoa</taxon>
        <taxon>Opalinata</taxon>
        <taxon>Blastocystidae</taxon>
        <taxon>Blastocystis</taxon>
    </lineage>
</organism>
<dbReference type="RefSeq" id="XP_012898639.1">
    <property type="nucleotide sequence ID" value="XM_013043185.1"/>
</dbReference>
<feature type="compositionally biased region" description="Basic and acidic residues" evidence="2">
    <location>
        <begin position="345"/>
        <end position="354"/>
    </location>
</feature>
<keyword evidence="5" id="KW-1185">Reference proteome</keyword>
<dbReference type="SUPFAM" id="SSF52833">
    <property type="entry name" value="Thioredoxin-like"/>
    <property type="match status" value="1"/>
</dbReference>
<evidence type="ECO:0000259" key="3">
    <source>
        <dbReference type="PROSITE" id="PS51352"/>
    </source>
</evidence>
<evidence type="ECO:0000313" key="5">
    <source>
        <dbReference type="Proteomes" id="UP000008312"/>
    </source>
</evidence>
<protein>
    <recommendedName>
        <fullName evidence="3">Thioredoxin domain-containing protein</fullName>
    </recommendedName>
</protein>
<dbReference type="Gene3D" id="3.40.30.10">
    <property type="entry name" value="Glutaredoxin"/>
    <property type="match status" value="1"/>
</dbReference>
<feature type="region of interest" description="Disordered" evidence="2">
    <location>
        <begin position="343"/>
        <end position="374"/>
    </location>
</feature>
<feature type="compositionally biased region" description="Basic residues" evidence="2">
    <location>
        <begin position="225"/>
        <end position="255"/>
    </location>
</feature>
<dbReference type="PRINTS" id="PR00421">
    <property type="entry name" value="THIOREDOXIN"/>
</dbReference>
<dbReference type="InterPro" id="IPR036249">
    <property type="entry name" value="Thioredoxin-like_sf"/>
</dbReference>
<proteinExistence type="predicted"/>
<feature type="region of interest" description="Disordered" evidence="2">
    <location>
        <begin position="291"/>
        <end position="324"/>
    </location>
</feature>
<dbReference type="CDD" id="cd02947">
    <property type="entry name" value="TRX_family"/>
    <property type="match status" value="1"/>
</dbReference>
<dbReference type="GeneID" id="24921342"/>
<reference evidence="4" key="1">
    <citation type="submission" date="2010-02" db="EMBL/GenBank/DDBJ databases">
        <title>Sequencing and annotation of the Blastocystis hominis genome.</title>
        <authorList>
            <person name="Wincker P."/>
        </authorList>
    </citation>
    <scope>NUCLEOTIDE SEQUENCE</scope>
    <source>
        <strain evidence="4">Singapore isolate B</strain>
    </source>
</reference>
<dbReference type="Proteomes" id="UP000008312">
    <property type="component" value="Unassembled WGS sequence"/>
</dbReference>
<dbReference type="EMBL" id="FN668688">
    <property type="protein sequence ID" value="CBK24591.2"/>
    <property type="molecule type" value="Genomic_DNA"/>
</dbReference>
<feature type="domain" description="Thioredoxin" evidence="3">
    <location>
        <begin position="1"/>
        <end position="106"/>
    </location>
</feature>